<name>A0AAV9AXZ3_ACOGR</name>
<feature type="compositionally biased region" description="Basic residues" evidence="10">
    <location>
        <begin position="568"/>
        <end position="581"/>
    </location>
</feature>
<keyword evidence="7 9" id="KW-0733">Signal recognition particle</keyword>
<keyword evidence="6" id="KW-0256">Endoplasmic reticulum</keyword>
<evidence type="ECO:0000256" key="5">
    <source>
        <dbReference type="ARBA" id="ARBA00022490"/>
    </source>
</evidence>
<dbReference type="Pfam" id="PF08492">
    <property type="entry name" value="SRP72"/>
    <property type="match status" value="1"/>
</dbReference>
<dbReference type="GO" id="GO:0008312">
    <property type="term" value="F:7S RNA binding"/>
    <property type="evidence" value="ECO:0007669"/>
    <property type="project" value="InterPro"/>
</dbReference>
<dbReference type="SUPFAM" id="SSF48452">
    <property type="entry name" value="TPR-like"/>
    <property type="match status" value="2"/>
</dbReference>
<feature type="compositionally biased region" description="Gly residues" evidence="10">
    <location>
        <begin position="652"/>
        <end position="661"/>
    </location>
</feature>
<evidence type="ECO:0000256" key="3">
    <source>
        <dbReference type="ARBA" id="ARBA00007676"/>
    </source>
</evidence>
<feature type="compositionally biased region" description="Basic and acidic residues" evidence="10">
    <location>
        <begin position="1"/>
        <end position="10"/>
    </location>
</feature>
<comment type="subcellular location">
    <subcellularLocation>
        <location evidence="2 9">Cytoplasm</location>
    </subcellularLocation>
    <subcellularLocation>
        <location evidence="1">Endoplasmic reticulum</location>
    </subcellularLocation>
</comment>
<evidence type="ECO:0000256" key="2">
    <source>
        <dbReference type="ARBA" id="ARBA00004496"/>
    </source>
</evidence>
<reference evidence="12" key="2">
    <citation type="submission" date="2023-06" db="EMBL/GenBank/DDBJ databases">
        <authorList>
            <person name="Ma L."/>
            <person name="Liu K.-W."/>
            <person name="Li Z."/>
            <person name="Hsiao Y.-Y."/>
            <person name="Qi Y."/>
            <person name="Fu T."/>
            <person name="Tang G."/>
            <person name="Zhang D."/>
            <person name="Sun W.-H."/>
            <person name="Liu D.-K."/>
            <person name="Li Y."/>
            <person name="Chen G.-Z."/>
            <person name="Liu X.-D."/>
            <person name="Liao X.-Y."/>
            <person name="Jiang Y.-T."/>
            <person name="Yu X."/>
            <person name="Hao Y."/>
            <person name="Huang J."/>
            <person name="Zhao X.-W."/>
            <person name="Ke S."/>
            <person name="Chen Y.-Y."/>
            <person name="Wu W.-L."/>
            <person name="Hsu J.-L."/>
            <person name="Lin Y.-F."/>
            <person name="Huang M.-D."/>
            <person name="Li C.-Y."/>
            <person name="Huang L."/>
            <person name="Wang Z.-W."/>
            <person name="Zhao X."/>
            <person name="Zhong W.-Y."/>
            <person name="Peng D.-H."/>
            <person name="Ahmad S."/>
            <person name="Lan S."/>
            <person name="Zhang J.-S."/>
            <person name="Tsai W.-C."/>
            <person name="Van De Peer Y."/>
            <person name="Liu Z.-J."/>
        </authorList>
    </citation>
    <scope>NUCLEOTIDE SEQUENCE</scope>
    <source>
        <strain evidence="12">SCP</strain>
        <tissue evidence="12">Leaves</tissue>
    </source>
</reference>
<comment type="function">
    <text evidence="9">Component of the signal recognition particle (SRP) complex, a ribonucleoprotein complex that mediates the cotranslational targeting of secretory and membrane proteins to the endoplasmic reticulum (ER).</text>
</comment>
<keyword evidence="5 9" id="KW-0963">Cytoplasm</keyword>
<evidence type="ECO:0000256" key="8">
    <source>
        <dbReference type="ARBA" id="ARBA00023274"/>
    </source>
</evidence>
<dbReference type="Gene3D" id="1.25.40.10">
    <property type="entry name" value="Tetratricopeptide repeat domain"/>
    <property type="match status" value="3"/>
</dbReference>
<evidence type="ECO:0000256" key="9">
    <source>
        <dbReference type="PIRNR" id="PIRNR038922"/>
    </source>
</evidence>
<evidence type="ECO:0000259" key="11">
    <source>
        <dbReference type="Pfam" id="PF08492"/>
    </source>
</evidence>
<keyword evidence="8 9" id="KW-0687">Ribonucleoprotein</keyword>
<proteinExistence type="inferred from homology"/>
<dbReference type="AlphaFoldDB" id="A0AAV9AXZ3"/>
<evidence type="ECO:0000256" key="1">
    <source>
        <dbReference type="ARBA" id="ARBA00004240"/>
    </source>
</evidence>
<dbReference type="EMBL" id="JAUJYN010000006">
    <property type="protein sequence ID" value="KAK1269190.1"/>
    <property type="molecule type" value="Genomic_DNA"/>
</dbReference>
<feature type="compositionally biased region" description="Polar residues" evidence="10">
    <location>
        <begin position="635"/>
        <end position="646"/>
    </location>
</feature>
<evidence type="ECO:0000313" key="13">
    <source>
        <dbReference type="Proteomes" id="UP001179952"/>
    </source>
</evidence>
<accession>A0AAV9AXZ3</accession>
<feature type="domain" description="Signal recognition particle SRP72 subunit RNA-binding" evidence="11">
    <location>
        <begin position="559"/>
        <end position="610"/>
    </location>
</feature>
<feature type="region of interest" description="Disordered" evidence="10">
    <location>
        <begin position="544"/>
        <end position="670"/>
    </location>
</feature>
<evidence type="ECO:0000313" key="12">
    <source>
        <dbReference type="EMBL" id="KAK1269190.1"/>
    </source>
</evidence>
<keyword evidence="13" id="KW-1185">Reference proteome</keyword>
<evidence type="ECO:0000256" key="6">
    <source>
        <dbReference type="ARBA" id="ARBA00022824"/>
    </source>
</evidence>
<comment type="similarity">
    <text evidence="3 9">Belongs to the SRP72 family.</text>
</comment>
<dbReference type="GO" id="GO:0006614">
    <property type="term" value="P:SRP-dependent cotranslational protein targeting to membrane"/>
    <property type="evidence" value="ECO:0007669"/>
    <property type="project" value="UniProtKB-UniRule"/>
</dbReference>
<dbReference type="InterPro" id="IPR013699">
    <property type="entry name" value="Signal_recog_part_SRP72_RNA-bd"/>
</dbReference>
<dbReference type="GO" id="GO:0005783">
    <property type="term" value="C:endoplasmic reticulum"/>
    <property type="evidence" value="ECO:0007669"/>
    <property type="project" value="UniProtKB-SubCell"/>
</dbReference>
<sequence length="670" mass="73177">MAPKTKEKAKPSSPMDAPPPSIEDLFTSLQRHCDPEKPNCDQAVKIADQILAISPGDEDALKCKVVALIKADEIDEALSTIKGLEGFPVDLQIYKAYCLYRQNMLQEALDCLKDLEKTSVVLQLESQIFYRLGKMDACIESCEKLRKFKIDSVDLKSNMIAALISAGRASEVQGLMDALRVKASDSFELAYNIGCSLIEMGKFADAEQQLLSARRIGQEALMEEEFAEDEIECELAPVTVLLAYARQLLGHPEEALEAYSEFINRNVANAPAHAVATNNLIALKGLKYVSDGLRKLERLMEKDGGSQQFQISGELNYRLSSRQKEALYCNRLLLLLHANRMDQARELVSSLQNMFPDSSTPVLLQAAVLVKENKVGKAEEILSHFADQFPDKSKPVLLALAQIAAAAGHFSTAAESLSKVTDIINMPATVATIVSLMEHSGNINGASSVLRSAIQWWKNSMSDEGGHLKMIMHEAASFELKNGREAEAAHLYEVLIKGGGSVEALVGIVTTTASSDLEKAEAYEKQLRPLPGLKGINVESLERTAGAKRADGPLHIGKAEASEEVKAKAKSKKKRKRKPRYPKGYDPENPGPPPDPERWLPKRERSSYRPKRKDKRAAQVRGSQGAVARDKHEATSTSNSVQSSKAAVTGVPKGGSQGAGGSKSRKKSRS</sequence>
<gene>
    <name evidence="12" type="ORF">QJS04_geneDACA006815</name>
</gene>
<feature type="compositionally biased region" description="Basic and acidic residues" evidence="10">
    <location>
        <begin position="595"/>
        <end position="607"/>
    </location>
</feature>
<organism evidence="12 13">
    <name type="scientific">Acorus gramineus</name>
    <name type="common">Dwarf sweet flag</name>
    <dbReference type="NCBI Taxonomy" id="55184"/>
    <lineage>
        <taxon>Eukaryota</taxon>
        <taxon>Viridiplantae</taxon>
        <taxon>Streptophyta</taxon>
        <taxon>Embryophyta</taxon>
        <taxon>Tracheophyta</taxon>
        <taxon>Spermatophyta</taxon>
        <taxon>Magnoliopsida</taxon>
        <taxon>Liliopsida</taxon>
        <taxon>Acoraceae</taxon>
        <taxon>Acorus</taxon>
    </lineage>
</organism>
<dbReference type="PANTHER" id="PTHR14094">
    <property type="entry name" value="SIGNAL RECOGNITION PARTICLE 72"/>
    <property type="match status" value="1"/>
</dbReference>
<dbReference type="Proteomes" id="UP001179952">
    <property type="component" value="Unassembled WGS sequence"/>
</dbReference>
<dbReference type="PIRSF" id="PIRSF038922">
    <property type="entry name" value="SRP72"/>
    <property type="match status" value="1"/>
</dbReference>
<evidence type="ECO:0000256" key="7">
    <source>
        <dbReference type="ARBA" id="ARBA00023135"/>
    </source>
</evidence>
<dbReference type="GO" id="GO:0005786">
    <property type="term" value="C:signal recognition particle, endoplasmic reticulum targeting"/>
    <property type="evidence" value="ECO:0007669"/>
    <property type="project" value="UniProtKB-UniRule"/>
</dbReference>
<comment type="caution">
    <text evidence="12">The sequence shown here is derived from an EMBL/GenBank/DDBJ whole genome shotgun (WGS) entry which is preliminary data.</text>
</comment>
<reference evidence="12" key="1">
    <citation type="journal article" date="2023" name="Nat. Commun.">
        <title>Diploid and tetraploid genomes of Acorus and the evolution of monocots.</title>
        <authorList>
            <person name="Ma L."/>
            <person name="Liu K.W."/>
            <person name="Li Z."/>
            <person name="Hsiao Y.Y."/>
            <person name="Qi Y."/>
            <person name="Fu T."/>
            <person name="Tang G.D."/>
            <person name="Zhang D."/>
            <person name="Sun W.H."/>
            <person name="Liu D.K."/>
            <person name="Li Y."/>
            <person name="Chen G.Z."/>
            <person name="Liu X.D."/>
            <person name="Liao X.Y."/>
            <person name="Jiang Y.T."/>
            <person name="Yu X."/>
            <person name="Hao Y."/>
            <person name="Huang J."/>
            <person name="Zhao X.W."/>
            <person name="Ke S."/>
            <person name="Chen Y.Y."/>
            <person name="Wu W.L."/>
            <person name="Hsu J.L."/>
            <person name="Lin Y.F."/>
            <person name="Huang M.D."/>
            <person name="Li C.Y."/>
            <person name="Huang L."/>
            <person name="Wang Z.W."/>
            <person name="Zhao X."/>
            <person name="Zhong W.Y."/>
            <person name="Peng D.H."/>
            <person name="Ahmad S."/>
            <person name="Lan S."/>
            <person name="Zhang J.S."/>
            <person name="Tsai W.C."/>
            <person name="Van de Peer Y."/>
            <person name="Liu Z.J."/>
        </authorList>
    </citation>
    <scope>NUCLEOTIDE SEQUENCE</scope>
    <source>
        <strain evidence="12">SCP</strain>
    </source>
</reference>
<evidence type="ECO:0000256" key="4">
    <source>
        <dbReference type="ARBA" id="ARBA00018350"/>
    </source>
</evidence>
<protein>
    <recommendedName>
        <fullName evidence="4 9">Signal recognition particle subunit SRP72</fullName>
    </recommendedName>
</protein>
<dbReference type="GO" id="GO:0043022">
    <property type="term" value="F:ribosome binding"/>
    <property type="evidence" value="ECO:0007669"/>
    <property type="project" value="TreeGrafter"/>
</dbReference>
<dbReference type="InterPro" id="IPR026270">
    <property type="entry name" value="SRP72"/>
</dbReference>
<dbReference type="PANTHER" id="PTHR14094:SF9">
    <property type="entry name" value="SIGNAL RECOGNITION PARTICLE SUBUNIT SRP72"/>
    <property type="match status" value="1"/>
</dbReference>
<feature type="compositionally biased region" description="Basic and acidic residues" evidence="10">
    <location>
        <begin position="548"/>
        <end position="567"/>
    </location>
</feature>
<evidence type="ECO:0000256" key="10">
    <source>
        <dbReference type="SAM" id="MobiDB-lite"/>
    </source>
</evidence>
<dbReference type="InterPro" id="IPR011990">
    <property type="entry name" value="TPR-like_helical_dom_sf"/>
</dbReference>
<feature type="region of interest" description="Disordered" evidence="10">
    <location>
        <begin position="1"/>
        <end position="23"/>
    </location>
</feature>